<feature type="compositionally biased region" description="Acidic residues" evidence="6">
    <location>
        <begin position="744"/>
        <end position="758"/>
    </location>
</feature>
<dbReference type="Ensembl" id="ENSLACT00000018911.1">
    <property type="protein sequence ID" value="ENSLACP00000018778.1"/>
    <property type="gene ID" value="ENSLACG00000016530.2"/>
</dbReference>
<dbReference type="Pfam" id="PF05672">
    <property type="entry name" value="MAP7"/>
    <property type="match status" value="1"/>
</dbReference>
<proteinExistence type="inferred from homology"/>
<dbReference type="EMBL" id="AFYH01024725">
    <property type="status" value="NOT_ANNOTATED_CDS"/>
    <property type="molecule type" value="Genomic_DNA"/>
</dbReference>
<dbReference type="InterPro" id="IPR008604">
    <property type="entry name" value="MAP7_fam"/>
</dbReference>
<dbReference type="GO" id="GO:0015630">
    <property type="term" value="C:microtubule cytoskeleton"/>
    <property type="evidence" value="ECO:0007669"/>
    <property type="project" value="InterPro"/>
</dbReference>
<feature type="compositionally biased region" description="Low complexity" evidence="6">
    <location>
        <begin position="264"/>
        <end position="277"/>
    </location>
</feature>
<evidence type="ECO:0000256" key="3">
    <source>
        <dbReference type="ARBA" id="ARBA00022490"/>
    </source>
</evidence>
<evidence type="ECO:0000256" key="4">
    <source>
        <dbReference type="ARBA" id="ARBA00023054"/>
    </source>
</evidence>
<feature type="chain" id="PRO_5003580625" evidence="7">
    <location>
        <begin position="19"/>
        <end position="917"/>
    </location>
</feature>
<feature type="compositionally biased region" description="Pro residues" evidence="6">
    <location>
        <begin position="442"/>
        <end position="452"/>
    </location>
</feature>
<feature type="compositionally biased region" description="Basic and acidic residues" evidence="6">
    <location>
        <begin position="101"/>
        <end position="130"/>
    </location>
</feature>
<dbReference type="EMBL" id="AFYH01024721">
    <property type="status" value="NOT_ANNOTATED_CDS"/>
    <property type="molecule type" value="Genomic_DNA"/>
</dbReference>
<gene>
    <name evidence="8" type="primary">MAP7D3</name>
</gene>
<evidence type="ECO:0000313" key="9">
    <source>
        <dbReference type="Proteomes" id="UP000008672"/>
    </source>
</evidence>
<feature type="region of interest" description="Disordered" evidence="6">
    <location>
        <begin position="68"/>
        <end position="130"/>
    </location>
</feature>
<dbReference type="PANTHER" id="PTHR15073:SF5">
    <property type="entry name" value="MAP7 DOMAIN-CONTAINING PROTEIN 3"/>
    <property type="match status" value="1"/>
</dbReference>
<keyword evidence="4" id="KW-0175">Coiled coil</keyword>
<protein>
    <submittedName>
        <fullName evidence="8">MAP7 domain containing 3</fullName>
    </submittedName>
</protein>
<comment type="similarity">
    <text evidence="2">Belongs to the MAP7 family.</text>
</comment>
<evidence type="ECO:0000256" key="2">
    <source>
        <dbReference type="ARBA" id="ARBA00007525"/>
    </source>
</evidence>
<evidence type="ECO:0000256" key="5">
    <source>
        <dbReference type="ARBA" id="ARBA00023212"/>
    </source>
</evidence>
<dbReference type="eggNOG" id="ENOG502SDH7">
    <property type="taxonomic scope" value="Eukaryota"/>
</dbReference>
<accession>H3BA57</accession>
<feature type="region of interest" description="Disordered" evidence="6">
    <location>
        <begin position="729"/>
        <end position="789"/>
    </location>
</feature>
<dbReference type="GO" id="GO:0000226">
    <property type="term" value="P:microtubule cytoskeleton organization"/>
    <property type="evidence" value="ECO:0007669"/>
    <property type="project" value="InterPro"/>
</dbReference>
<keyword evidence="5" id="KW-0206">Cytoskeleton</keyword>
<dbReference type="RefSeq" id="XP_005990407.1">
    <property type="nucleotide sequence ID" value="XM_005990345.3"/>
</dbReference>
<dbReference type="AlphaFoldDB" id="H3BA57"/>
<dbReference type="Bgee" id="ENSLACG00000016530">
    <property type="expression patterns" value="Expressed in pharyngeal gill and 6 other cell types or tissues"/>
</dbReference>
<feature type="signal peptide" evidence="7">
    <location>
        <begin position="1"/>
        <end position="18"/>
    </location>
</feature>
<dbReference type="EMBL" id="AFYH01024720">
    <property type="status" value="NOT_ANNOTATED_CDS"/>
    <property type="molecule type" value="Genomic_DNA"/>
</dbReference>
<feature type="compositionally biased region" description="Low complexity" evidence="6">
    <location>
        <begin position="370"/>
        <end position="382"/>
    </location>
</feature>
<dbReference type="OrthoDB" id="9950536at2759"/>
<feature type="compositionally biased region" description="Basic and acidic residues" evidence="6">
    <location>
        <begin position="776"/>
        <end position="789"/>
    </location>
</feature>
<evidence type="ECO:0000256" key="7">
    <source>
        <dbReference type="SAM" id="SignalP"/>
    </source>
</evidence>
<dbReference type="InParanoid" id="H3BA57"/>
<feature type="region of interest" description="Disordered" evidence="6">
    <location>
        <begin position="370"/>
        <end position="695"/>
    </location>
</feature>
<organism evidence="8 9">
    <name type="scientific">Latimeria chalumnae</name>
    <name type="common">Coelacanth</name>
    <dbReference type="NCBI Taxonomy" id="7897"/>
    <lineage>
        <taxon>Eukaryota</taxon>
        <taxon>Metazoa</taxon>
        <taxon>Chordata</taxon>
        <taxon>Craniata</taxon>
        <taxon>Vertebrata</taxon>
        <taxon>Euteleostomi</taxon>
        <taxon>Coelacanthiformes</taxon>
        <taxon>Coelacanthidae</taxon>
        <taxon>Latimeria</taxon>
    </lineage>
</organism>
<dbReference type="EMBL" id="AFYH01024723">
    <property type="status" value="NOT_ANNOTATED_CDS"/>
    <property type="molecule type" value="Genomic_DNA"/>
</dbReference>
<feature type="compositionally biased region" description="Polar residues" evidence="6">
    <location>
        <begin position="454"/>
        <end position="464"/>
    </location>
</feature>
<dbReference type="Proteomes" id="UP000008672">
    <property type="component" value="Unassembled WGS sequence"/>
</dbReference>
<dbReference type="PANTHER" id="PTHR15073">
    <property type="entry name" value="MICROTUBULE-ASSOCIATED PROTEIN"/>
    <property type="match status" value="1"/>
</dbReference>
<dbReference type="GeneTree" id="ENSGT00950000182941"/>
<sequence length="917" mass="101685">MFISLFNNICLATGLATAGSGANPNAAAAAAAHWLGEEESFSRKMAEGATSLKGLREQMVAAAQAIAEERRSQSGSSPLPAQLPINIKSATKPVIDGSTLRTDERQRLAKERREEREKQHAAKESQILEKEKKARLQYEKQVEERQKKLEEQRQKEEQRRAAVEEKRKQKMEEEKEHYEAVIRRTMERSQRLEQRPKRWSWGGALSADSDSKAGVSRTTPSLPVGLVDKSSSSIQPQTADEGGSAADKRSASSTNLKQTDVVISKRLSSSSATLLSSPVKSAKRRSSSLNRLGSKASLPIQQPPQKVSQVEQKGPAVKKRSSSLNRLSSTPQPSPQLEKVTKEEHAARRSQTSPLECNVISRLLTPTQASLARSKSAAALSADGKDPTASASAVAPQVHLSRGPMRSRSIDRQKAGPADSNSPSETKPLESLQKLEKEKRPPSPIPKRPPSPSNASVRQRSPSPANVAKRPPSPSAAKSSPKNRPPSPSMLRQRPPSPSTVFKPVPTPRLPTTPADVTNAKKKSEKESKLTGKTKGGGDEAECPQISDKEPAVATAAKTKEDPNTKMIAGTTTAEEASKILAEKRRLARENKEREEQEKIQQEEENRRKEEELARKAAEERAQKEEASRRLEEQRRLEDEEKEKKAEEERICKELEEQEKLVELQQQKEEAEAKALEEAEKQKQERERIMKQNLQERLERKKRIEEIMKRTRKGDQNDTKKEAMSAIQITEDGILEESNSDKVNEEEEFNGDDVYEESELQRSNSSEVTSVLSSPKPEEFEFSKAEEKETGINGIQQEIDQENNNGKPEDNVQLMDVSSALQENAHTSELVHITEFDKTDELVSKLNGKSSTWTFEEIIELGVHSKSTKLTVDGIPADDCNQNLIESAGIPESPIVAFEENVAMTCLTKTVEAASEI</sequence>
<keyword evidence="9" id="KW-1185">Reference proteome</keyword>
<reference evidence="8" key="3">
    <citation type="submission" date="2025-09" db="UniProtKB">
        <authorList>
            <consortium name="Ensembl"/>
        </authorList>
    </citation>
    <scope>IDENTIFICATION</scope>
</reference>
<evidence type="ECO:0000313" key="8">
    <source>
        <dbReference type="Ensembl" id="ENSLACP00000018778.1"/>
    </source>
</evidence>
<feature type="region of interest" description="Disordered" evidence="6">
    <location>
        <begin position="143"/>
        <end position="355"/>
    </location>
</feature>
<dbReference type="FunCoup" id="H3BA57">
    <property type="interactions" value="713"/>
</dbReference>
<reference evidence="8" key="2">
    <citation type="submission" date="2025-08" db="UniProtKB">
        <authorList>
            <consortium name="Ensembl"/>
        </authorList>
    </citation>
    <scope>IDENTIFICATION</scope>
</reference>
<feature type="compositionally biased region" description="Polar residues" evidence="6">
    <location>
        <begin position="299"/>
        <end position="311"/>
    </location>
</feature>
<evidence type="ECO:0000256" key="6">
    <source>
        <dbReference type="SAM" id="MobiDB-lite"/>
    </source>
</evidence>
<keyword evidence="7" id="KW-0732">Signal</keyword>
<feature type="compositionally biased region" description="Polar residues" evidence="6">
    <location>
        <begin position="229"/>
        <end position="238"/>
    </location>
</feature>
<feature type="compositionally biased region" description="Basic and acidic residues" evidence="6">
    <location>
        <begin position="143"/>
        <end position="196"/>
    </location>
</feature>
<dbReference type="GeneID" id="102350066"/>
<name>H3BA57_LATCH</name>
<comment type="subcellular location">
    <subcellularLocation>
        <location evidence="1">Cytoplasm</location>
        <location evidence="1">Cytoskeleton</location>
    </subcellularLocation>
</comment>
<dbReference type="OMA" id="GTKKRDH"/>
<feature type="compositionally biased region" description="Low complexity" evidence="6">
    <location>
        <begin position="763"/>
        <end position="775"/>
    </location>
</feature>
<dbReference type="EMBL" id="AFYH01024722">
    <property type="status" value="NOT_ANNOTATED_CDS"/>
    <property type="molecule type" value="Genomic_DNA"/>
</dbReference>
<dbReference type="CTD" id="79649"/>
<dbReference type="EMBL" id="AFYH01024726">
    <property type="status" value="NOT_ANNOTATED_CDS"/>
    <property type="molecule type" value="Genomic_DNA"/>
</dbReference>
<reference evidence="9" key="1">
    <citation type="submission" date="2011-08" db="EMBL/GenBank/DDBJ databases">
        <title>The draft genome of Latimeria chalumnae.</title>
        <authorList>
            <person name="Di Palma F."/>
            <person name="Alfoldi J."/>
            <person name="Johnson J."/>
            <person name="Berlin A."/>
            <person name="Gnerre S."/>
            <person name="Jaffe D."/>
            <person name="MacCallum I."/>
            <person name="Young S."/>
            <person name="Walker B.J."/>
            <person name="Lander E."/>
            <person name="Lindblad-Toh K."/>
        </authorList>
    </citation>
    <scope>NUCLEOTIDE SEQUENCE [LARGE SCALE GENOMIC DNA]</scope>
    <source>
        <strain evidence="9">Wild caught</strain>
    </source>
</reference>
<evidence type="ECO:0000256" key="1">
    <source>
        <dbReference type="ARBA" id="ARBA00004245"/>
    </source>
</evidence>
<dbReference type="STRING" id="7897.ENSLACP00000018778"/>
<dbReference type="InterPro" id="IPR051483">
    <property type="entry name" value="MAP7_domain-containing"/>
</dbReference>
<dbReference type="EMBL" id="AFYH01024719">
    <property type="status" value="NOT_ANNOTATED_CDS"/>
    <property type="molecule type" value="Genomic_DNA"/>
</dbReference>
<dbReference type="EMBL" id="AFYH01024724">
    <property type="status" value="NOT_ANNOTATED_CDS"/>
    <property type="molecule type" value="Genomic_DNA"/>
</dbReference>
<keyword evidence="3" id="KW-0963">Cytoplasm</keyword>
<feature type="compositionally biased region" description="Basic and acidic residues" evidence="6">
    <location>
        <begin position="576"/>
        <end position="695"/>
    </location>
</feature>